<dbReference type="PROSITE" id="PS50975">
    <property type="entry name" value="ATP_GRASP"/>
    <property type="match status" value="1"/>
</dbReference>
<dbReference type="PANTHER" id="PTHR21621:SF0">
    <property type="entry name" value="BETA-CITRYLGLUTAMATE SYNTHASE B-RELATED"/>
    <property type="match status" value="1"/>
</dbReference>
<dbReference type="OrthoDB" id="7821534at2"/>
<dbReference type="NCBIfam" id="TIGR04356">
    <property type="entry name" value="grasp_GAK"/>
    <property type="match status" value="1"/>
</dbReference>
<keyword evidence="1" id="KW-0464">Manganese</keyword>
<evidence type="ECO:0000313" key="5">
    <source>
        <dbReference type="Proteomes" id="UP000250744"/>
    </source>
</evidence>
<dbReference type="RefSeq" id="WP_112160337.1">
    <property type="nucleotide sequence ID" value="NZ_QKRX01000016.1"/>
</dbReference>
<dbReference type="PANTHER" id="PTHR21621">
    <property type="entry name" value="RIBOSOMAL PROTEIN S6 MODIFICATION PROTEIN"/>
    <property type="match status" value="1"/>
</dbReference>
<gene>
    <name evidence="4" type="ORF">DN062_16170</name>
</gene>
<feature type="domain" description="ATP-grasp" evidence="3">
    <location>
        <begin position="108"/>
        <end position="291"/>
    </location>
</feature>
<evidence type="ECO:0000256" key="1">
    <source>
        <dbReference type="ARBA" id="ARBA00023211"/>
    </source>
</evidence>
<protein>
    <submittedName>
        <fullName evidence="4">GAK system ATP-grasp enzyme</fullName>
    </submittedName>
</protein>
<dbReference type="EMBL" id="QKRX01000016">
    <property type="protein sequence ID" value="RAU16793.1"/>
    <property type="molecule type" value="Genomic_DNA"/>
</dbReference>
<evidence type="ECO:0000256" key="2">
    <source>
        <dbReference type="PROSITE-ProRule" id="PRU00409"/>
    </source>
</evidence>
<dbReference type="InterPro" id="IPR013651">
    <property type="entry name" value="ATP-grasp_RimK-type"/>
</dbReference>
<dbReference type="GO" id="GO:0005524">
    <property type="term" value="F:ATP binding"/>
    <property type="evidence" value="ECO:0007669"/>
    <property type="project" value="UniProtKB-UniRule"/>
</dbReference>
<evidence type="ECO:0000313" key="4">
    <source>
        <dbReference type="EMBL" id="RAU16793.1"/>
    </source>
</evidence>
<dbReference type="InterPro" id="IPR027592">
    <property type="entry name" value="ATP-grasp_GAK"/>
</dbReference>
<dbReference type="Proteomes" id="UP000250744">
    <property type="component" value="Unassembled WGS sequence"/>
</dbReference>
<dbReference type="InterPro" id="IPR011761">
    <property type="entry name" value="ATP-grasp"/>
</dbReference>
<dbReference type="Pfam" id="PF08443">
    <property type="entry name" value="RimK"/>
    <property type="match status" value="1"/>
</dbReference>
<dbReference type="GO" id="GO:0046872">
    <property type="term" value="F:metal ion binding"/>
    <property type="evidence" value="ECO:0007669"/>
    <property type="project" value="InterPro"/>
</dbReference>
<dbReference type="GO" id="GO:0018169">
    <property type="term" value="F:ribosomal S6-glutamic acid ligase activity"/>
    <property type="evidence" value="ECO:0007669"/>
    <property type="project" value="TreeGrafter"/>
</dbReference>
<dbReference type="Gene3D" id="3.40.50.20">
    <property type="match status" value="1"/>
</dbReference>
<dbReference type="Gene3D" id="3.30.470.20">
    <property type="entry name" value="ATP-grasp fold, B domain"/>
    <property type="match status" value="1"/>
</dbReference>
<organism evidence="4 5">
    <name type="scientific">Nitrincola tibetensis</name>
    <dbReference type="NCBI Taxonomy" id="2219697"/>
    <lineage>
        <taxon>Bacteria</taxon>
        <taxon>Pseudomonadati</taxon>
        <taxon>Pseudomonadota</taxon>
        <taxon>Gammaproteobacteria</taxon>
        <taxon>Oceanospirillales</taxon>
        <taxon>Oceanospirillaceae</taxon>
        <taxon>Nitrincola</taxon>
    </lineage>
</organism>
<sequence>MGSLKIGVVGIPGKWSTEVLADEVEKRTGFRLVIELAKLELDLIQGCVTYSGHNLCKLDGIIIKKIGSDFGHVSIERLELLRVAEACGVRVFSSANSLIRLLDRLTCSVTLRNHQIPMPQTLITESVDSALSKTLEWGSAVIKPLFSTKARGMQILSAQQSKEELLLELNRYKARHPILYVQKKVELGGQDMALIFLKGQFIGSYARIAAKHTWNTTIHSGGHYAPYTPDSQTLSIAERAQSAFNLDFATVDIAMTPEGPVVFEVSTLGGFKGAKMGCGIDVAAIYAEYAIQELRV</sequence>
<dbReference type="AlphaFoldDB" id="A0A364NIA6"/>
<dbReference type="SUPFAM" id="SSF56059">
    <property type="entry name" value="Glutathione synthetase ATP-binding domain-like"/>
    <property type="match status" value="1"/>
</dbReference>
<keyword evidence="2" id="KW-0067">ATP-binding</keyword>
<accession>A0A364NIA6</accession>
<dbReference type="GO" id="GO:0005737">
    <property type="term" value="C:cytoplasm"/>
    <property type="evidence" value="ECO:0007669"/>
    <property type="project" value="TreeGrafter"/>
</dbReference>
<comment type="caution">
    <text evidence="4">The sequence shown here is derived from an EMBL/GenBank/DDBJ whole genome shotgun (WGS) entry which is preliminary data.</text>
</comment>
<keyword evidence="2" id="KW-0547">Nucleotide-binding</keyword>
<keyword evidence="5" id="KW-1185">Reference proteome</keyword>
<proteinExistence type="predicted"/>
<reference evidence="4 5" key="1">
    <citation type="submission" date="2018-06" db="EMBL/GenBank/DDBJ databases">
        <title>Nitrincola tibetense sp. nov., isolated from Lake XuguoCo on Tibetan Plateau.</title>
        <authorList>
            <person name="Xing P."/>
        </authorList>
    </citation>
    <scope>NUCLEOTIDE SEQUENCE [LARGE SCALE GENOMIC DNA]</scope>
    <source>
        <strain evidence="5">xg18</strain>
    </source>
</reference>
<dbReference type="GO" id="GO:0009432">
    <property type="term" value="P:SOS response"/>
    <property type="evidence" value="ECO:0007669"/>
    <property type="project" value="TreeGrafter"/>
</dbReference>
<name>A0A364NIA6_9GAMM</name>
<evidence type="ECO:0000259" key="3">
    <source>
        <dbReference type="PROSITE" id="PS50975"/>
    </source>
</evidence>